<comment type="caution">
    <text evidence="5">The sequence shown here is derived from an EMBL/GenBank/DDBJ whole genome shotgun (WGS) entry which is preliminary data.</text>
</comment>
<dbReference type="PROSITE" id="PS50005">
    <property type="entry name" value="TPR"/>
    <property type="match status" value="5"/>
</dbReference>
<keyword evidence="2 3" id="KW-0802">TPR repeat</keyword>
<keyword evidence="1" id="KW-0677">Repeat</keyword>
<evidence type="ECO:0000256" key="1">
    <source>
        <dbReference type="ARBA" id="ARBA00022737"/>
    </source>
</evidence>
<dbReference type="Pfam" id="PF13181">
    <property type="entry name" value="TPR_8"/>
    <property type="match status" value="2"/>
</dbReference>
<feature type="repeat" description="TPR" evidence="3">
    <location>
        <begin position="546"/>
        <end position="579"/>
    </location>
</feature>
<keyword evidence="7" id="KW-1185">Reference proteome</keyword>
<dbReference type="PROSITE" id="PS51996">
    <property type="entry name" value="TR_MART"/>
    <property type="match status" value="1"/>
</dbReference>
<gene>
    <name evidence="6" type="ORF">BJG266_LOCUS23640</name>
    <name evidence="5" type="ORF">QVE165_LOCUS6459</name>
</gene>
<accession>A0A813VIJ6</accession>
<dbReference type="InterPro" id="IPR019734">
    <property type="entry name" value="TPR_rpt"/>
</dbReference>
<feature type="repeat" description="TPR" evidence="3">
    <location>
        <begin position="628"/>
        <end position="661"/>
    </location>
</feature>
<dbReference type="EMBL" id="CAJNOI010000160">
    <property type="protein sequence ID" value="CAF1142730.1"/>
    <property type="molecule type" value="Genomic_DNA"/>
</dbReference>
<dbReference type="PROSITE" id="PS50293">
    <property type="entry name" value="TPR_REGION"/>
    <property type="match status" value="1"/>
</dbReference>
<dbReference type="InterPro" id="IPR011990">
    <property type="entry name" value="TPR-like_helical_dom_sf"/>
</dbReference>
<dbReference type="Pfam" id="PF13424">
    <property type="entry name" value="TPR_12"/>
    <property type="match status" value="2"/>
</dbReference>
<evidence type="ECO:0000313" key="6">
    <source>
        <dbReference type="EMBL" id="CAF1142730.1"/>
    </source>
</evidence>
<dbReference type="EMBL" id="CAJNOM010000027">
    <property type="protein sequence ID" value="CAF0843869.1"/>
    <property type="molecule type" value="Genomic_DNA"/>
</dbReference>
<dbReference type="Proteomes" id="UP000663877">
    <property type="component" value="Unassembled WGS sequence"/>
</dbReference>
<dbReference type="Proteomes" id="UP000663832">
    <property type="component" value="Unassembled WGS sequence"/>
</dbReference>
<dbReference type="SUPFAM" id="SSF56399">
    <property type="entry name" value="ADP-ribosylation"/>
    <property type="match status" value="1"/>
</dbReference>
<feature type="region of interest" description="Disordered" evidence="4">
    <location>
        <begin position="67"/>
        <end position="113"/>
    </location>
</feature>
<evidence type="ECO:0000313" key="5">
    <source>
        <dbReference type="EMBL" id="CAF0843869.1"/>
    </source>
</evidence>
<name>A0A813VIJ6_9BILA</name>
<organism evidence="5 7">
    <name type="scientific">Adineta steineri</name>
    <dbReference type="NCBI Taxonomy" id="433720"/>
    <lineage>
        <taxon>Eukaryota</taxon>
        <taxon>Metazoa</taxon>
        <taxon>Spiralia</taxon>
        <taxon>Gnathifera</taxon>
        <taxon>Rotifera</taxon>
        <taxon>Eurotatoria</taxon>
        <taxon>Bdelloidea</taxon>
        <taxon>Adinetida</taxon>
        <taxon>Adinetidae</taxon>
        <taxon>Adineta</taxon>
    </lineage>
</organism>
<protein>
    <submittedName>
        <fullName evidence="5">Uncharacterized protein</fullName>
    </submittedName>
</protein>
<feature type="repeat" description="TPR" evidence="3">
    <location>
        <begin position="712"/>
        <end position="745"/>
    </location>
</feature>
<sequence length="893" mass="103681">MIFRRVQTKHRTFHKPPETLVAPSFVVVGKPLTALKPILLEEISITTSDVSNKRSYATSYHKLDSLHRSLHPSPVTSTNSPRRHPALKGKVSANSKNRTLRDKKRTPPSVISTKNGKKVSFVKTIDTSSTLTPEIGGGSKEIRIVTSCTLGTTHVSVNGQKHSKDLLPQHVRSVSLISNTNTPLLPAKDRLTLLSLGIDPTNMFTDPKKCINFVTEKTNEIILLVISNDLAQTTMRDIHPLRQVHTIYILGEKTPKNKSWIKSWSKIKGIYPAIQPFCEILKYDIRQHRRDSITTGISNVELEYLDVSFMYTKLLTEILFEIPYDDRAKQALAQFCREYCDTRDLEKIAKFERDYVSRKSIWWYTRESFVYKMINRALRKQDIYIIIKAGFFIRDLQKQIEARYKPPTEKMIVHRGQALSEMDFNQLCERKGGLYSFNNFLSTSMKLNVSNLFGEGCPQNHEIVGILFEIEVNPTIFTPTQWAWIASESRYPEEEEVLFAMHSIFRINEIEKLDDRYWKVQLSLTSDNDPELKKMTEFIREATQGSSGWDRLGKFLLKIGKFSKAEEIFQMLIENTTEDDESSLGYRYHMLGSLNEQGKGDYENALIFYNKALNIYLQYPDSNNFDLITIYNNIGEMYIHTEDYSKALESFQMALDIQKDKYRAYDVAFTRTYKNMAETYEYLKQYSEALQFYQRLLSIQKKAVPRNETDLCETYSNIGKIYLHTGKSSKALRLFYKVGKWQQRNRSSSNIDKAINDIHIGQANEKLEDYSMALSYYEKALGILSQLYSSNIAELTNTYDNIARVYKNMNENTKALHFYKKVQYNLERHPQIKHPNLGMVYFSMGQIYQNIQESEEAAVSYRQAILLEKSRMFSDNSKLQQYRKHLTEVRTTQ</sequence>
<dbReference type="AlphaFoldDB" id="A0A813VIJ6"/>
<dbReference type="SMART" id="SM00028">
    <property type="entry name" value="TPR"/>
    <property type="match status" value="8"/>
</dbReference>
<dbReference type="PANTHER" id="PTHR45641:SF19">
    <property type="entry name" value="NEPHROCYSTIN-3"/>
    <property type="match status" value="1"/>
</dbReference>
<feature type="repeat" description="TPR" evidence="3">
    <location>
        <begin position="670"/>
        <end position="703"/>
    </location>
</feature>
<evidence type="ECO:0000256" key="3">
    <source>
        <dbReference type="PROSITE-ProRule" id="PRU00339"/>
    </source>
</evidence>
<proteinExistence type="predicted"/>
<feature type="repeat" description="TPR" evidence="3">
    <location>
        <begin position="838"/>
        <end position="871"/>
    </location>
</feature>
<dbReference type="PANTHER" id="PTHR45641">
    <property type="entry name" value="TETRATRICOPEPTIDE REPEAT PROTEIN (AFU_ORTHOLOGUE AFUA_6G03870)"/>
    <property type="match status" value="1"/>
</dbReference>
<evidence type="ECO:0000256" key="2">
    <source>
        <dbReference type="ARBA" id="ARBA00022803"/>
    </source>
</evidence>
<dbReference type="SUPFAM" id="SSF48452">
    <property type="entry name" value="TPR-like"/>
    <property type="match status" value="2"/>
</dbReference>
<dbReference type="OrthoDB" id="10041621at2759"/>
<evidence type="ECO:0000256" key="4">
    <source>
        <dbReference type="SAM" id="MobiDB-lite"/>
    </source>
</evidence>
<reference evidence="5" key="1">
    <citation type="submission" date="2021-02" db="EMBL/GenBank/DDBJ databases">
        <authorList>
            <person name="Nowell W R."/>
        </authorList>
    </citation>
    <scope>NUCLEOTIDE SEQUENCE</scope>
</reference>
<evidence type="ECO:0000313" key="7">
    <source>
        <dbReference type="Proteomes" id="UP000663832"/>
    </source>
</evidence>
<dbReference type="Gene3D" id="1.25.40.10">
    <property type="entry name" value="Tetratricopeptide repeat domain"/>
    <property type="match status" value="3"/>
</dbReference>
<dbReference type="Gene3D" id="3.90.176.10">
    <property type="entry name" value="Toxin ADP-ribosyltransferase, Chain A, domain 1"/>
    <property type="match status" value="1"/>
</dbReference>